<dbReference type="SUPFAM" id="SSF101960">
    <property type="entry name" value="Stabilizer of iron transporter SufD"/>
    <property type="match status" value="1"/>
</dbReference>
<comment type="caution">
    <text evidence="2">The sequence shown here is derived from an EMBL/GenBank/DDBJ whole genome shotgun (WGS) entry which is preliminary data.</text>
</comment>
<dbReference type="PANTHER" id="PTHR43575">
    <property type="entry name" value="PROTEIN ABCI7, CHLOROPLASTIC"/>
    <property type="match status" value="1"/>
</dbReference>
<dbReference type="EMBL" id="ACIL03000005">
    <property type="protein sequence ID" value="ESL04146.1"/>
    <property type="molecule type" value="Genomic_DNA"/>
</dbReference>
<dbReference type="OrthoDB" id="9803529at2"/>
<dbReference type="eggNOG" id="COG0719">
    <property type="taxonomic scope" value="Bacteria"/>
</dbReference>
<dbReference type="STRING" id="592026.GCWU0000282_000493"/>
<name>V2Y909_9FIRM</name>
<gene>
    <name evidence="2" type="ORF">GCWU0000282_000493</name>
</gene>
<keyword evidence="3" id="KW-1185">Reference proteome</keyword>
<dbReference type="InterPro" id="IPR055346">
    <property type="entry name" value="Fe-S_cluster_assembly_SufBD"/>
</dbReference>
<sequence length="392" mass="43558">MKFELNGAVNYLPAITYGKMKNSYAEVDFSYEVNVENDLDIKLTDGVELLTAGELYDEIVAKASFVKTGMEALNLDSKAGGDSLEDENRRDREVKDAPSTDVVRNAFKAAGIPVKVIATKKGVKAKKPVKITYRAGEKNSLNNHIIYVSEGSELTVIELFESENRDNIAGLQTRVYVGENAKVKLVRVNLLSENTDHFDDLGLHLEDDAKAELVQLELGGKRSYVGVRCELVGRKSEYNSATGYLCKGESLLDMNYVTNEWGRKASCNMDASGVLLDKATKVYRGTIDFKEGAKGARGFEKEDTLHFSSEVINKSVPLILCHEEDVEGDHGATIGRIDEKLMFYIKSRGIDENAAKELMTEAYINAVTEKIGDDETEERVIKYVSEVFKNEQ</sequence>
<dbReference type="Pfam" id="PF01458">
    <property type="entry name" value="SUFBD_core"/>
    <property type="match status" value="1"/>
</dbReference>
<dbReference type="PANTHER" id="PTHR43575:SF1">
    <property type="entry name" value="PROTEIN ABCI7, CHLOROPLASTIC"/>
    <property type="match status" value="1"/>
</dbReference>
<dbReference type="InterPro" id="IPR000825">
    <property type="entry name" value="SUF_FeS_clus_asmbl_SufBD_core"/>
</dbReference>
<dbReference type="RefSeq" id="WP_023353386.1">
    <property type="nucleotide sequence ID" value="NZ_KI535366.1"/>
</dbReference>
<accession>V2Y909</accession>
<dbReference type="Proteomes" id="UP000018227">
    <property type="component" value="Unassembled WGS sequence"/>
</dbReference>
<dbReference type="HOGENOM" id="CLU_026231_2_1_9"/>
<evidence type="ECO:0000313" key="2">
    <source>
        <dbReference type="EMBL" id="ESL04146.1"/>
    </source>
</evidence>
<dbReference type="GO" id="GO:0016226">
    <property type="term" value="P:iron-sulfur cluster assembly"/>
    <property type="evidence" value="ECO:0007669"/>
    <property type="project" value="InterPro"/>
</dbReference>
<reference evidence="2 3" key="1">
    <citation type="submission" date="2013-06" db="EMBL/GenBank/DDBJ databases">
        <authorList>
            <person name="Weinstock G."/>
            <person name="Sodergren E."/>
            <person name="Clifton S."/>
            <person name="Fulton L."/>
            <person name="Fulton B."/>
            <person name="Courtney L."/>
            <person name="Fronick C."/>
            <person name="Harrison M."/>
            <person name="Strong C."/>
            <person name="Farmer C."/>
            <person name="Delahaunty K."/>
            <person name="Markovic C."/>
            <person name="Hall O."/>
            <person name="Minx P."/>
            <person name="Tomlinson C."/>
            <person name="Mitreva M."/>
            <person name="Nelson J."/>
            <person name="Hou S."/>
            <person name="Wollam A."/>
            <person name="Pepin K.H."/>
            <person name="Johnson M."/>
            <person name="Bhonagiri V."/>
            <person name="Nash W.E."/>
            <person name="Warren W."/>
            <person name="Chinwalla A."/>
            <person name="Mardis E.R."/>
            <person name="Wilson R.K."/>
        </authorList>
    </citation>
    <scope>NUCLEOTIDE SEQUENCE [LARGE SCALE GENOMIC DNA]</scope>
    <source>
        <strain evidence="2 3">ATCC 51271</strain>
    </source>
</reference>
<evidence type="ECO:0000259" key="1">
    <source>
        <dbReference type="Pfam" id="PF01458"/>
    </source>
</evidence>
<dbReference type="AlphaFoldDB" id="V2Y909"/>
<protein>
    <submittedName>
        <fullName evidence="2">SufB/sufD domain protein</fullName>
    </submittedName>
</protein>
<proteinExistence type="predicted"/>
<evidence type="ECO:0000313" key="3">
    <source>
        <dbReference type="Proteomes" id="UP000018227"/>
    </source>
</evidence>
<organism evidence="2 3">
    <name type="scientific">Catonella morbi ATCC 51271</name>
    <dbReference type="NCBI Taxonomy" id="592026"/>
    <lineage>
        <taxon>Bacteria</taxon>
        <taxon>Bacillati</taxon>
        <taxon>Bacillota</taxon>
        <taxon>Clostridia</taxon>
        <taxon>Lachnospirales</taxon>
        <taxon>Lachnospiraceae</taxon>
        <taxon>Catonella</taxon>
    </lineage>
</organism>
<dbReference type="InterPro" id="IPR037284">
    <property type="entry name" value="SUF_FeS_clus_asmbl_SufBD_sf"/>
</dbReference>
<feature type="domain" description="SUF system FeS cluster assembly SufBD core" evidence="1">
    <location>
        <begin position="137"/>
        <end position="362"/>
    </location>
</feature>